<name>A0A0J6FPZ8_COCPO</name>
<evidence type="ECO:0000313" key="3">
    <source>
        <dbReference type="Proteomes" id="UP000054567"/>
    </source>
</evidence>
<accession>A0A0J6FPZ8</accession>
<reference evidence="3" key="2">
    <citation type="journal article" date="2009" name="Genome Res.">
        <title>Comparative genomic analyses of the human fungal pathogens Coccidioides and their relatives.</title>
        <authorList>
            <person name="Sharpton T.J."/>
            <person name="Stajich J.E."/>
            <person name="Rounsley S.D."/>
            <person name="Gardner M.J."/>
            <person name="Wortman J.R."/>
            <person name="Jordar V.S."/>
            <person name="Maiti R."/>
            <person name="Kodira C.D."/>
            <person name="Neafsey D.E."/>
            <person name="Zeng Q."/>
            <person name="Hung C.-Y."/>
            <person name="McMahan C."/>
            <person name="Muszewska A."/>
            <person name="Grynberg M."/>
            <person name="Mandel M.A."/>
            <person name="Kellner E.M."/>
            <person name="Barker B.M."/>
            <person name="Galgiani J.N."/>
            <person name="Orbach M.J."/>
            <person name="Kirkland T.N."/>
            <person name="Cole G.T."/>
            <person name="Henn M.R."/>
            <person name="Birren B.W."/>
            <person name="Taylor J.W."/>
        </authorList>
    </citation>
    <scope>NUCLEOTIDE SEQUENCE [LARGE SCALE GENOMIC DNA]</scope>
    <source>
        <strain evidence="3">RMSCC 3488</strain>
    </source>
</reference>
<organism evidence="2 3">
    <name type="scientific">Coccidioides posadasii RMSCC 3488</name>
    <dbReference type="NCBI Taxonomy" id="454284"/>
    <lineage>
        <taxon>Eukaryota</taxon>
        <taxon>Fungi</taxon>
        <taxon>Dikarya</taxon>
        <taxon>Ascomycota</taxon>
        <taxon>Pezizomycotina</taxon>
        <taxon>Eurotiomycetes</taxon>
        <taxon>Eurotiomycetidae</taxon>
        <taxon>Onygenales</taxon>
        <taxon>Onygenaceae</taxon>
        <taxon>Coccidioides</taxon>
    </lineage>
</organism>
<reference evidence="2 3" key="1">
    <citation type="submission" date="2007-06" db="EMBL/GenBank/DDBJ databases">
        <title>The Genome Sequence of Coccidioides posadasii RMSCC_3488.</title>
        <authorList>
            <consortium name="Coccidioides Genome Resources Consortium"/>
            <consortium name="The Broad Institute Genome Sequencing Platform"/>
            <person name="Henn M.R."/>
            <person name="Sykes S."/>
            <person name="Young S."/>
            <person name="Jaffe D."/>
            <person name="Berlin A."/>
            <person name="Alvarez P."/>
            <person name="Butler J."/>
            <person name="Gnerre S."/>
            <person name="Grabherr M."/>
            <person name="Mauceli E."/>
            <person name="Brockman W."/>
            <person name="Kodira C."/>
            <person name="Alvarado L."/>
            <person name="Zeng Q."/>
            <person name="Crawford M."/>
            <person name="Antoine C."/>
            <person name="Devon K."/>
            <person name="Galgiani J."/>
            <person name="Orsborn K."/>
            <person name="Lewis M.L."/>
            <person name="Nusbaum C."/>
            <person name="Galagan J."/>
            <person name="Birren B."/>
        </authorList>
    </citation>
    <scope>NUCLEOTIDE SEQUENCE [LARGE SCALE GENOMIC DNA]</scope>
    <source>
        <strain evidence="2 3">RMSCC 3488</strain>
    </source>
</reference>
<evidence type="ECO:0000256" key="1">
    <source>
        <dbReference type="SAM" id="MobiDB-lite"/>
    </source>
</evidence>
<gene>
    <name evidence="2" type="ORF">CPAG_08747</name>
</gene>
<dbReference type="Proteomes" id="UP000054567">
    <property type="component" value="Unassembled WGS sequence"/>
</dbReference>
<dbReference type="VEuPathDB" id="FungiDB:CPAG_08747"/>
<dbReference type="EMBL" id="DS268114">
    <property type="protein sequence ID" value="KMM72453.1"/>
    <property type="molecule type" value="Genomic_DNA"/>
</dbReference>
<reference evidence="3" key="3">
    <citation type="journal article" date="2010" name="Genome Res.">
        <title>Population genomic sequencing of Coccidioides fungi reveals recent hybridization and transposon control.</title>
        <authorList>
            <person name="Neafsey D.E."/>
            <person name="Barker B.M."/>
            <person name="Sharpton T.J."/>
            <person name="Stajich J.E."/>
            <person name="Park D.J."/>
            <person name="Whiston E."/>
            <person name="Hung C.-Y."/>
            <person name="McMahan C."/>
            <person name="White J."/>
            <person name="Sykes S."/>
            <person name="Heiman D."/>
            <person name="Young S."/>
            <person name="Zeng Q."/>
            <person name="Abouelleil A."/>
            <person name="Aftuck L."/>
            <person name="Bessette D."/>
            <person name="Brown A."/>
            <person name="FitzGerald M."/>
            <person name="Lui A."/>
            <person name="Macdonald J.P."/>
            <person name="Priest M."/>
            <person name="Orbach M.J."/>
            <person name="Galgiani J.N."/>
            <person name="Kirkland T.N."/>
            <person name="Cole G.T."/>
            <person name="Birren B.W."/>
            <person name="Henn M.R."/>
            <person name="Taylor J.W."/>
            <person name="Rounsley S.D."/>
        </authorList>
    </citation>
    <scope>NUCLEOTIDE SEQUENCE [LARGE SCALE GENOMIC DNA]</scope>
    <source>
        <strain evidence="3">RMSCC 3488</strain>
    </source>
</reference>
<sequence length="99" mass="10925">MEGMQEASLAEEMRHVTRKGKTGSLHRCWHASHNAAVGSRGSTTISKSLRTAIPKELLGSVRRELRALVRKFQANRANTPRTYSPQQPHHVTDAATLGP</sequence>
<protein>
    <submittedName>
        <fullName evidence="2">Uncharacterized protein</fullName>
    </submittedName>
</protein>
<feature type="compositionally biased region" description="Polar residues" evidence="1">
    <location>
        <begin position="75"/>
        <end position="89"/>
    </location>
</feature>
<evidence type="ECO:0000313" key="2">
    <source>
        <dbReference type="EMBL" id="KMM72453.1"/>
    </source>
</evidence>
<proteinExistence type="predicted"/>
<feature type="region of interest" description="Disordered" evidence="1">
    <location>
        <begin position="74"/>
        <end position="99"/>
    </location>
</feature>
<dbReference type="AlphaFoldDB" id="A0A0J6FPZ8"/>